<name>A0A9Q1GQW3_9CARY</name>
<gene>
    <name evidence="1" type="ORF">Cgig2_021622</name>
</gene>
<evidence type="ECO:0000313" key="2">
    <source>
        <dbReference type="Proteomes" id="UP001153076"/>
    </source>
</evidence>
<keyword evidence="2" id="KW-1185">Reference proteome</keyword>
<sequence length="231" mass="25908">MLLLDSDGSGCPRTLHGCGFDRPRTLHSGGSAQKKRDKGTVVPNLWIPARSPFGFWGEEKTGTVVPLSTKRPYLKKSKWIQIPKMVKDVGKKVDGEDHEKMVGGIGDKELVEMDDGNFHSSPQNGNIDLVRNVKSHPFDERFSEAEFQASSNSSSKIIFVPIANIEYHPIYFEKFTSQKICSSSFEIKSSINDLIAAMMNTKVLEKKDMKKEFEGKVIEVLSKNAQHYLIT</sequence>
<organism evidence="1 2">
    <name type="scientific">Carnegiea gigantea</name>
    <dbReference type="NCBI Taxonomy" id="171969"/>
    <lineage>
        <taxon>Eukaryota</taxon>
        <taxon>Viridiplantae</taxon>
        <taxon>Streptophyta</taxon>
        <taxon>Embryophyta</taxon>
        <taxon>Tracheophyta</taxon>
        <taxon>Spermatophyta</taxon>
        <taxon>Magnoliopsida</taxon>
        <taxon>eudicotyledons</taxon>
        <taxon>Gunneridae</taxon>
        <taxon>Pentapetalae</taxon>
        <taxon>Caryophyllales</taxon>
        <taxon>Cactineae</taxon>
        <taxon>Cactaceae</taxon>
        <taxon>Cactoideae</taxon>
        <taxon>Echinocereeae</taxon>
        <taxon>Carnegiea</taxon>
    </lineage>
</organism>
<proteinExistence type="predicted"/>
<comment type="caution">
    <text evidence="1">The sequence shown here is derived from an EMBL/GenBank/DDBJ whole genome shotgun (WGS) entry which is preliminary data.</text>
</comment>
<dbReference type="EMBL" id="JAKOGI010001824">
    <property type="protein sequence ID" value="KAJ8423929.1"/>
    <property type="molecule type" value="Genomic_DNA"/>
</dbReference>
<accession>A0A9Q1GQW3</accession>
<protein>
    <submittedName>
        <fullName evidence="1">Uncharacterized protein</fullName>
    </submittedName>
</protein>
<dbReference type="Proteomes" id="UP001153076">
    <property type="component" value="Unassembled WGS sequence"/>
</dbReference>
<reference evidence="1" key="1">
    <citation type="submission" date="2022-04" db="EMBL/GenBank/DDBJ databases">
        <title>Carnegiea gigantea Genome sequencing and assembly v2.</title>
        <authorList>
            <person name="Copetti D."/>
            <person name="Sanderson M.J."/>
            <person name="Burquez A."/>
            <person name="Wojciechowski M.F."/>
        </authorList>
    </citation>
    <scope>NUCLEOTIDE SEQUENCE</scope>
    <source>
        <strain evidence="1">SGP5-SGP5p</strain>
        <tissue evidence="1">Aerial part</tissue>
    </source>
</reference>
<evidence type="ECO:0000313" key="1">
    <source>
        <dbReference type="EMBL" id="KAJ8423929.1"/>
    </source>
</evidence>
<dbReference type="AlphaFoldDB" id="A0A9Q1GQW3"/>